<keyword evidence="9" id="KW-1185">Reference proteome</keyword>
<evidence type="ECO:0000256" key="4">
    <source>
        <dbReference type="ARBA" id="ARBA00022741"/>
    </source>
</evidence>
<keyword evidence="4 7" id="KW-0547">Nucleotide-binding</keyword>
<sequence length="144" mass="16914">MDLLKQLNEEMRSPIQQQQTQNHKTFPLTKPIFYGKEEEIGENNNSNLGQKSAEKDLQYADSKVIGNGSFGVVYRANLVHSNEDVAIKKVLQDKRFKNRELQIMRKLDHRNVVKLKYFFYSAGDKKEEVYLNLILEYVPETVYR</sequence>
<dbReference type="Gene3D" id="3.30.200.20">
    <property type="entry name" value="Phosphorylase Kinase, domain 1"/>
    <property type="match status" value="1"/>
</dbReference>
<comment type="similarity">
    <text evidence="1">Belongs to the protein kinase superfamily. CMGC Ser/Thr protein kinase family. GSK-3 subfamily.</text>
</comment>
<dbReference type="PANTHER" id="PTHR24057">
    <property type="entry name" value="GLYCOGEN SYNTHASE KINASE-3 ALPHA"/>
    <property type="match status" value="1"/>
</dbReference>
<dbReference type="PANTHER" id="PTHR24057:SF0">
    <property type="entry name" value="PROTEIN KINASE SHAGGY-RELATED"/>
    <property type="match status" value="1"/>
</dbReference>
<keyword evidence="6 7" id="KW-0067">ATP-binding</keyword>
<evidence type="ECO:0000256" key="3">
    <source>
        <dbReference type="ARBA" id="ARBA00022679"/>
    </source>
</evidence>
<evidence type="ECO:0000313" key="10">
    <source>
        <dbReference type="WBParaSite" id="scaffold10137_cov185.g14548"/>
    </source>
</evidence>
<dbReference type="InterPro" id="IPR017441">
    <property type="entry name" value="Protein_kinase_ATP_BS"/>
</dbReference>
<dbReference type="GO" id="GO:0005524">
    <property type="term" value="F:ATP binding"/>
    <property type="evidence" value="ECO:0007669"/>
    <property type="project" value="UniProtKB-UniRule"/>
</dbReference>
<dbReference type="WBParaSite" id="scaffold10137_cov185.g14548">
    <property type="protein sequence ID" value="scaffold10137_cov185.g14548"/>
    <property type="gene ID" value="scaffold10137_cov185.g14548"/>
</dbReference>
<dbReference type="GO" id="GO:0005737">
    <property type="term" value="C:cytoplasm"/>
    <property type="evidence" value="ECO:0007669"/>
    <property type="project" value="TreeGrafter"/>
</dbReference>
<dbReference type="Pfam" id="PF00069">
    <property type="entry name" value="Pkinase"/>
    <property type="match status" value="1"/>
</dbReference>
<organism evidence="9 10">
    <name type="scientific">Meloidogyne javanica</name>
    <name type="common">Root-knot nematode worm</name>
    <dbReference type="NCBI Taxonomy" id="6303"/>
    <lineage>
        <taxon>Eukaryota</taxon>
        <taxon>Metazoa</taxon>
        <taxon>Ecdysozoa</taxon>
        <taxon>Nematoda</taxon>
        <taxon>Chromadorea</taxon>
        <taxon>Rhabditida</taxon>
        <taxon>Tylenchina</taxon>
        <taxon>Tylenchomorpha</taxon>
        <taxon>Tylenchoidea</taxon>
        <taxon>Meloidogynidae</taxon>
        <taxon>Meloidogyninae</taxon>
        <taxon>Meloidogyne</taxon>
        <taxon>Meloidogyne incognita group</taxon>
    </lineage>
</organism>
<evidence type="ECO:0000256" key="1">
    <source>
        <dbReference type="ARBA" id="ARBA00005527"/>
    </source>
</evidence>
<keyword evidence="2" id="KW-0723">Serine/threonine-protein kinase</keyword>
<accession>A0A915LF58</accession>
<dbReference type="InterPro" id="IPR011009">
    <property type="entry name" value="Kinase-like_dom_sf"/>
</dbReference>
<keyword evidence="5" id="KW-0418">Kinase</keyword>
<evidence type="ECO:0000256" key="7">
    <source>
        <dbReference type="PROSITE-ProRule" id="PRU10141"/>
    </source>
</evidence>
<dbReference type="InterPro" id="IPR000719">
    <property type="entry name" value="Prot_kinase_dom"/>
</dbReference>
<evidence type="ECO:0000259" key="8">
    <source>
        <dbReference type="PROSITE" id="PS50011"/>
    </source>
</evidence>
<dbReference type="GO" id="GO:0030154">
    <property type="term" value="P:cell differentiation"/>
    <property type="evidence" value="ECO:0007669"/>
    <property type="project" value="TreeGrafter"/>
</dbReference>
<dbReference type="GO" id="GO:0004674">
    <property type="term" value="F:protein serine/threonine kinase activity"/>
    <property type="evidence" value="ECO:0007669"/>
    <property type="project" value="UniProtKB-KW"/>
</dbReference>
<dbReference type="SUPFAM" id="SSF56112">
    <property type="entry name" value="Protein kinase-like (PK-like)"/>
    <property type="match status" value="1"/>
</dbReference>
<feature type="domain" description="Protein kinase" evidence="8">
    <location>
        <begin position="59"/>
        <end position="144"/>
    </location>
</feature>
<dbReference type="Proteomes" id="UP000887561">
    <property type="component" value="Unplaced"/>
</dbReference>
<feature type="binding site" evidence="7">
    <location>
        <position position="89"/>
    </location>
    <ligand>
        <name>ATP</name>
        <dbReference type="ChEBI" id="CHEBI:30616"/>
    </ligand>
</feature>
<reference evidence="10" key="1">
    <citation type="submission" date="2022-11" db="UniProtKB">
        <authorList>
            <consortium name="WormBaseParasite"/>
        </authorList>
    </citation>
    <scope>IDENTIFICATION</scope>
</reference>
<protein>
    <submittedName>
        <fullName evidence="10">Protein kinase domain-containing protein</fullName>
    </submittedName>
</protein>
<name>A0A915LF58_MELJA</name>
<dbReference type="AlphaFoldDB" id="A0A915LF58"/>
<dbReference type="FunFam" id="3.30.200.20:FF:000009">
    <property type="entry name" value="Glycogen synthase kinase-3 beta"/>
    <property type="match status" value="1"/>
</dbReference>
<evidence type="ECO:0000256" key="5">
    <source>
        <dbReference type="ARBA" id="ARBA00022777"/>
    </source>
</evidence>
<dbReference type="GO" id="GO:0005634">
    <property type="term" value="C:nucleus"/>
    <property type="evidence" value="ECO:0007669"/>
    <property type="project" value="TreeGrafter"/>
</dbReference>
<dbReference type="GO" id="GO:0007165">
    <property type="term" value="P:signal transduction"/>
    <property type="evidence" value="ECO:0007669"/>
    <property type="project" value="TreeGrafter"/>
</dbReference>
<dbReference type="PROSITE" id="PS00107">
    <property type="entry name" value="PROTEIN_KINASE_ATP"/>
    <property type="match status" value="1"/>
</dbReference>
<keyword evidence="3" id="KW-0808">Transferase</keyword>
<dbReference type="PROSITE" id="PS50011">
    <property type="entry name" value="PROTEIN_KINASE_DOM"/>
    <property type="match status" value="1"/>
</dbReference>
<evidence type="ECO:0000256" key="6">
    <source>
        <dbReference type="ARBA" id="ARBA00022840"/>
    </source>
</evidence>
<proteinExistence type="inferred from homology"/>
<evidence type="ECO:0000256" key="2">
    <source>
        <dbReference type="ARBA" id="ARBA00022527"/>
    </source>
</evidence>
<evidence type="ECO:0000313" key="9">
    <source>
        <dbReference type="Proteomes" id="UP000887561"/>
    </source>
</evidence>
<dbReference type="InterPro" id="IPR050591">
    <property type="entry name" value="GSK-3"/>
</dbReference>